<proteinExistence type="predicted"/>
<name>A0A7H0S6L3_9VIRU</name>
<feature type="transmembrane region" description="Helical" evidence="2">
    <location>
        <begin position="700"/>
        <end position="721"/>
    </location>
</feature>
<dbReference type="RefSeq" id="YP_010840751.1">
    <property type="nucleotide sequence ID" value="NC_078992.1"/>
</dbReference>
<protein>
    <submittedName>
        <fullName evidence="3">Glycoprotein</fullName>
    </submittedName>
</protein>
<sequence length="744" mass="82555">MFIMIISTILILILSGTALGEVCPKVKFFEGKLVSTDSIASCVFETGNDPSHTFYGNEIRSYSVYGLIKMDCGICQDTLVSVYSECRDCTFCLHNEYINGCKAIIMPILIALLITMIFTSIISYVCWILAVPTRLAKRWKTFIDKRQSNKMEKRERSAKKLLATGLILPSLPPRDYESTSANYLDLSQINLPEEGVDTNDGPSLYPRQTLEMVDEATSSPVIPTRVTSTQVKPNTIDRPSSPSPKSSKRPQVSSFNRNTAAALILPALMMGKTNSCDITAYVSSSNQIYRDVGMTELYTGVFMIESHQTVCLRYFDNSVDRIVLSNTWLREIYTPIYRTSDFEVKAETKWNCMGAGVCWDGYCQIDSVHPDWDNHVINYKYKSTTRYGCFQSAAYCSHCTYNKQCVYYHVSVIPKGDIYTVYKMIETDWVANIVIVRSDGSVQKHELSSKTISAGDDIKIGLTGPSYSIFRFNEFLVRNNIGLTWSVIANNLGDLSSGLIGDFQIGLYDESQTAFMMTSVICQPNSCLVRCISPESGLLRGLKQYRNYSTDVMTYGDDVIMVKPLKMSFNAYVTSSKSFGINVIEAACTFQLQATYGCTACNKPSVAYLQAKNIRSNGLIKFTSNCTLDTNVLSCQEDPQEIKISGHQQNCAIHIKNQTLILAVDYIFEGQVYSMGAVISSGSDASVSQMTMAFMTNPNFLTSVTSLMTIAGLIGVVLTIIRSITKYSALYLGAKAGQGLADKA</sequence>
<keyword evidence="4" id="KW-1185">Reference proteome</keyword>
<feature type="compositionally biased region" description="Polar residues" evidence="1">
    <location>
        <begin position="216"/>
        <end position="233"/>
    </location>
</feature>
<keyword evidence="2" id="KW-1133">Transmembrane helix</keyword>
<evidence type="ECO:0000256" key="2">
    <source>
        <dbReference type="SAM" id="Phobius"/>
    </source>
</evidence>
<dbReference type="EMBL" id="MN752230">
    <property type="protein sequence ID" value="QNQ79764.1"/>
    <property type="molecule type" value="Genomic_RNA"/>
</dbReference>
<reference evidence="3" key="1">
    <citation type="submission" date="2019-11" db="EMBL/GenBank/DDBJ databases">
        <title>Report of a novel bunyavirus in Euproctis pseudoconspersaa and high prevalence in field populations.</title>
        <authorList>
            <person name="Wang X."/>
        </authorList>
    </citation>
    <scope>NUCLEOTIDE SEQUENCE</scope>
    <source>
        <strain evidence="3">Guangdong</strain>
    </source>
</reference>
<keyword evidence="2" id="KW-0812">Transmembrane</keyword>
<keyword evidence="2" id="KW-0472">Membrane</keyword>
<accession>A0A7H0S6L3</accession>
<feature type="region of interest" description="Disordered" evidence="1">
    <location>
        <begin position="216"/>
        <end position="253"/>
    </location>
</feature>
<evidence type="ECO:0000313" key="4">
    <source>
        <dbReference type="Proteomes" id="UP001156908"/>
    </source>
</evidence>
<organism evidence="3 4">
    <name type="scientific">Euproctis pseudoconspersa bunyavirus</name>
    <dbReference type="NCBI Taxonomy" id="2769516"/>
    <lineage>
        <taxon>Viruses</taxon>
        <taxon>Riboviria</taxon>
        <taxon>Orthornavirae</taxon>
        <taxon>Negarnaviricota</taxon>
        <taxon>Polyploviricotina</taxon>
        <taxon>Bunyaviricetes</taxon>
        <taxon>Hareavirales</taxon>
        <taxon>Phenuiviridae</taxon>
        <taxon>Mobuvirus</taxon>
        <taxon>Mobuvirus arnae</taxon>
    </lineage>
</organism>
<evidence type="ECO:0000313" key="3">
    <source>
        <dbReference type="EMBL" id="QNQ79764.1"/>
    </source>
</evidence>
<dbReference type="Proteomes" id="UP001156908">
    <property type="component" value="Genome"/>
</dbReference>
<feature type="transmembrane region" description="Helical" evidence="2">
    <location>
        <begin position="104"/>
        <end position="130"/>
    </location>
</feature>
<evidence type="ECO:0000256" key="1">
    <source>
        <dbReference type="SAM" id="MobiDB-lite"/>
    </source>
</evidence>
<dbReference type="KEGG" id="vg:80554353"/>
<dbReference type="GeneID" id="80554353"/>